<evidence type="ECO:0000313" key="1">
    <source>
        <dbReference type="EMBL" id="QLY39975.1"/>
    </source>
</evidence>
<dbReference type="RefSeq" id="WP_312032468.1">
    <property type="nucleotide sequence ID" value="NZ_CP051151.1"/>
</dbReference>
<dbReference type="Proteomes" id="UP000512167">
    <property type="component" value="Chromosome"/>
</dbReference>
<sequence length="112" mass="12526">MKLMILIVPKTESDQISKIIGSYKIDFQAALPAKGTAPTEMLEYLSLGEKERDLIFSIVDDLDVEKIFEELKSKMNFLDSGHGVAFTISIDAITKLSYQYLYNELQTDGGNA</sequence>
<dbReference type="SUPFAM" id="SSF54913">
    <property type="entry name" value="GlnB-like"/>
    <property type="match status" value="1"/>
</dbReference>
<dbReference type="AlphaFoldDB" id="A0A7L6N4Q8"/>
<name>A0A7L6N4Q8_9MOLU</name>
<keyword evidence="2" id="KW-1185">Reference proteome</keyword>
<dbReference type="KEGG" id="tbk:HF295_03515"/>
<evidence type="ECO:0008006" key="3">
    <source>
        <dbReference type="Google" id="ProtNLM"/>
    </source>
</evidence>
<accession>A0A7L6N4Q8</accession>
<proteinExistence type="predicted"/>
<reference evidence="1 2" key="1">
    <citation type="submission" date="2020-04" db="EMBL/GenBank/DDBJ databases">
        <authorList>
            <person name="Zheng R.K."/>
            <person name="Sun C.M."/>
        </authorList>
    </citation>
    <scope>NUCLEOTIDE SEQUENCE [LARGE SCALE GENOMIC DNA]</scope>
    <source>
        <strain evidence="2">zrk29</strain>
    </source>
</reference>
<dbReference type="EMBL" id="CP051151">
    <property type="protein sequence ID" value="QLY39975.1"/>
    <property type="molecule type" value="Genomic_DNA"/>
</dbReference>
<evidence type="ECO:0000313" key="2">
    <source>
        <dbReference type="Proteomes" id="UP000512167"/>
    </source>
</evidence>
<gene>
    <name evidence="1" type="ORF">HF295_03515</name>
</gene>
<protein>
    <recommendedName>
        <fullName evidence="3">P-II family nitrogen regulator</fullName>
    </recommendedName>
</protein>
<dbReference type="InterPro" id="IPR011322">
    <property type="entry name" value="N-reg_PII-like_a/b"/>
</dbReference>
<organism evidence="1 2">
    <name type="scientific">Hujiaoplasma nucleasis</name>
    <dbReference type="NCBI Taxonomy" id="2725268"/>
    <lineage>
        <taxon>Bacteria</taxon>
        <taxon>Bacillati</taxon>
        <taxon>Mycoplasmatota</taxon>
        <taxon>Mollicutes</taxon>
        <taxon>Candidatus Izemoplasmatales</taxon>
        <taxon>Hujiaoplasmataceae</taxon>
        <taxon>Hujiaoplasma</taxon>
    </lineage>
</organism>